<dbReference type="AlphaFoldDB" id="M0M298"/>
<dbReference type="Proteomes" id="UP000011566">
    <property type="component" value="Unassembled WGS sequence"/>
</dbReference>
<keyword evidence="3" id="KW-1185">Reference proteome</keyword>
<dbReference type="Pfam" id="PF00248">
    <property type="entry name" value="Aldo_ket_red"/>
    <property type="match status" value="2"/>
</dbReference>
<feature type="domain" description="NADP-dependent oxidoreductase" evidence="1">
    <location>
        <begin position="100"/>
        <end position="161"/>
    </location>
</feature>
<dbReference type="InterPro" id="IPR023210">
    <property type="entry name" value="NADP_OxRdtase_dom"/>
</dbReference>
<dbReference type="InterPro" id="IPR036812">
    <property type="entry name" value="NAD(P)_OxRdtase_dom_sf"/>
</dbReference>
<organism evidence="2 3">
    <name type="scientific">Halococcus hamelinensis 100A6</name>
    <dbReference type="NCBI Taxonomy" id="1132509"/>
    <lineage>
        <taxon>Archaea</taxon>
        <taxon>Methanobacteriati</taxon>
        <taxon>Methanobacteriota</taxon>
        <taxon>Stenosarchaea group</taxon>
        <taxon>Halobacteria</taxon>
        <taxon>Halobacteriales</taxon>
        <taxon>Halococcaceae</taxon>
        <taxon>Halococcus</taxon>
    </lineage>
</organism>
<evidence type="ECO:0000259" key="1">
    <source>
        <dbReference type="Pfam" id="PF00248"/>
    </source>
</evidence>
<dbReference type="GO" id="GO:0016491">
    <property type="term" value="F:oxidoreductase activity"/>
    <property type="evidence" value="ECO:0007669"/>
    <property type="project" value="InterPro"/>
</dbReference>
<proteinExistence type="predicted"/>
<reference evidence="2 3" key="1">
    <citation type="journal article" date="2014" name="PLoS Genet.">
        <title>Phylogenetically driven sequencing of extremely halophilic archaea reveals strategies for static and dynamic osmo-response.</title>
        <authorList>
            <person name="Becker E.A."/>
            <person name="Seitzer P.M."/>
            <person name="Tritt A."/>
            <person name="Larsen D."/>
            <person name="Krusor M."/>
            <person name="Yao A.I."/>
            <person name="Wu D."/>
            <person name="Madern D."/>
            <person name="Eisen J.A."/>
            <person name="Darling A.E."/>
            <person name="Facciotti M.T."/>
        </authorList>
    </citation>
    <scope>NUCLEOTIDE SEQUENCE [LARGE SCALE GENOMIC DNA]</scope>
    <source>
        <strain evidence="2 3">100A6</strain>
    </source>
</reference>
<evidence type="ECO:0000313" key="3">
    <source>
        <dbReference type="Proteomes" id="UP000011566"/>
    </source>
</evidence>
<evidence type="ECO:0000313" key="2">
    <source>
        <dbReference type="EMBL" id="EMA38505.1"/>
    </source>
</evidence>
<protein>
    <submittedName>
        <fullName evidence="2">Aldo/keto reductase</fullName>
    </submittedName>
</protein>
<comment type="caution">
    <text evidence="2">The sequence shown here is derived from an EMBL/GenBank/DDBJ whole genome shotgun (WGS) entry which is preliminary data.</text>
</comment>
<gene>
    <name evidence="2" type="ORF">C447_10132</name>
</gene>
<dbReference type="eggNOG" id="arCOG01619">
    <property type="taxonomic scope" value="Archaea"/>
</dbReference>
<dbReference type="SUPFAM" id="SSF51430">
    <property type="entry name" value="NAD(P)-linked oxidoreductase"/>
    <property type="match status" value="1"/>
</dbReference>
<name>M0M298_9EURY</name>
<dbReference type="InterPro" id="IPR020471">
    <property type="entry name" value="AKR"/>
</dbReference>
<accession>M0M298</accession>
<sequence>MESVDLLYVHWPTDAYDPGDTLPAFDEVRDRGWTDHVGVSNFDRDLLADAQEVLDAPIVANQIEMHPLLPPTGAMLSYCANHDVAPVAYSPLCRGDALELDEVVAVAEKHDLSPARVLIAWLADQSVPVVTKASGTDHIEDTLAGLDLELDDEDRARIDGVERRYRRFDRDGSPWN</sequence>
<dbReference type="EMBL" id="AOMB01000030">
    <property type="protein sequence ID" value="EMA38505.1"/>
    <property type="molecule type" value="Genomic_DNA"/>
</dbReference>
<dbReference type="Gene3D" id="3.20.20.100">
    <property type="entry name" value="NADP-dependent oxidoreductase domain"/>
    <property type="match status" value="1"/>
</dbReference>
<dbReference type="PRINTS" id="PR00069">
    <property type="entry name" value="ALDKETRDTASE"/>
</dbReference>
<dbReference type="PATRIC" id="fig|1132509.6.peg.2288"/>
<dbReference type="PANTHER" id="PTHR43638">
    <property type="entry name" value="OXIDOREDUCTASE, ALDO/KETO REDUCTASE FAMILY PROTEIN"/>
    <property type="match status" value="1"/>
</dbReference>
<feature type="domain" description="NADP-dependent oxidoreductase" evidence="1">
    <location>
        <begin position="2"/>
        <end position="95"/>
    </location>
</feature>
<dbReference type="PANTHER" id="PTHR43638:SF3">
    <property type="entry name" value="ALDEHYDE REDUCTASE"/>
    <property type="match status" value="1"/>
</dbReference>